<dbReference type="InterPro" id="IPR002052">
    <property type="entry name" value="DNA_methylase_N6_adenine_CS"/>
</dbReference>
<dbReference type="Pfam" id="PF05175">
    <property type="entry name" value="MTS"/>
    <property type="match status" value="1"/>
</dbReference>
<keyword evidence="1 4" id="KW-0808">Transferase</keyword>
<dbReference type="InterPro" id="IPR050210">
    <property type="entry name" value="tRNA_Adenine-N(6)_MTase"/>
</dbReference>
<dbReference type="CDD" id="cd02440">
    <property type="entry name" value="AdoMet_MTases"/>
    <property type="match status" value="1"/>
</dbReference>
<reference evidence="4" key="2">
    <citation type="submission" date="2020-09" db="EMBL/GenBank/DDBJ databases">
        <authorList>
            <person name="Sun Q."/>
            <person name="Zhou Y."/>
        </authorList>
    </citation>
    <scope>NUCLEOTIDE SEQUENCE</scope>
    <source>
        <strain evidence="4">CGMCC 1.16012</strain>
    </source>
</reference>
<dbReference type="EMBL" id="BMKN01000002">
    <property type="protein sequence ID" value="GGE54115.1"/>
    <property type="molecule type" value="Genomic_DNA"/>
</dbReference>
<dbReference type="GO" id="GO:0008170">
    <property type="term" value="F:N-methyltransferase activity"/>
    <property type="evidence" value="ECO:0007669"/>
    <property type="project" value="UniProtKB-ARBA"/>
</dbReference>
<proteinExistence type="predicted"/>
<name>A0A917ELQ1_9RHOB</name>
<keyword evidence="1 4" id="KW-0489">Methyltransferase</keyword>
<organism evidence="4 5">
    <name type="scientific">Actibacterium pelagium</name>
    <dbReference type="NCBI Taxonomy" id="2029103"/>
    <lineage>
        <taxon>Bacteria</taxon>
        <taxon>Pseudomonadati</taxon>
        <taxon>Pseudomonadota</taxon>
        <taxon>Alphaproteobacteria</taxon>
        <taxon>Rhodobacterales</taxon>
        <taxon>Roseobacteraceae</taxon>
        <taxon>Actibacterium</taxon>
    </lineage>
</organism>
<dbReference type="OrthoDB" id="5489421at2"/>
<evidence type="ECO:0000313" key="5">
    <source>
        <dbReference type="Proteomes" id="UP000606730"/>
    </source>
</evidence>
<evidence type="ECO:0000313" key="4">
    <source>
        <dbReference type="EMBL" id="GGE54115.1"/>
    </source>
</evidence>
<dbReference type="InterPro" id="IPR007848">
    <property type="entry name" value="Small_mtfrase_dom"/>
</dbReference>
<feature type="domain" description="Methyltransferase small" evidence="3">
    <location>
        <begin position="33"/>
        <end position="128"/>
    </location>
</feature>
<dbReference type="SUPFAM" id="SSF53335">
    <property type="entry name" value="S-adenosyl-L-methionine-dependent methyltransferases"/>
    <property type="match status" value="1"/>
</dbReference>
<dbReference type="AlphaFoldDB" id="A0A917ELQ1"/>
<keyword evidence="2" id="KW-0949">S-adenosyl-L-methionine</keyword>
<dbReference type="GO" id="GO:0032259">
    <property type="term" value="P:methylation"/>
    <property type="evidence" value="ECO:0007669"/>
    <property type="project" value="UniProtKB-KW"/>
</dbReference>
<evidence type="ECO:0000256" key="2">
    <source>
        <dbReference type="ARBA" id="ARBA00022691"/>
    </source>
</evidence>
<gene>
    <name evidence="4" type="ORF">GCM10011517_22160</name>
</gene>
<evidence type="ECO:0000259" key="3">
    <source>
        <dbReference type="Pfam" id="PF05175"/>
    </source>
</evidence>
<reference evidence="4" key="1">
    <citation type="journal article" date="2014" name="Int. J. Syst. Evol. Microbiol.">
        <title>Complete genome sequence of Corynebacterium casei LMG S-19264T (=DSM 44701T), isolated from a smear-ripened cheese.</title>
        <authorList>
            <consortium name="US DOE Joint Genome Institute (JGI-PGF)"/>
            <person name="Walter F."/>
            <person name="Albersmeier A."/>
            <person name="Kalinowski J."/>
            <person name="Ruckert C."/>
        </authorList>
    </citation>
    <scope>NUCLEOTIDE SEQUENCE</scope>
    <source>
        <strain evidence="4">CGMCC 1.16012</strain>
    </source>
</reference>
<sequence>MADDTLTRDKFLGGRLQVWQPKTGYRAGVDAVFLASAVPAKPGQRVLELGCGVGVASLCLAARVPDLQITGIELQAEYSGLARRNAEENSLPLAVFEADLAKLPSEVRQQSFDHVIANPPYFDRNKSHPAKDPGRETAFGEATPLSKWVDAATRRLAARGHLTMILRTERLADLLAAMDDRLGSVEILPLAPRVGRRAKLVLIRAIKGGRAPFALLPPVTLHDGETHLTDKDDYASAIADVLRNGREFPWPTGSLKT</sequence>
<dbReference type="GO" id="GO:0003676">
    <property type="term" value="F:nucleic acid binding"/>
    <property type="evidence" value="ECO:0007669"/>
    <property type="project" value="InterPro"/>
</dbReference>
<dbReference type="Gene3D" id="3.40.50.150">
    <property type="entry name" value="Vaccinia Virus protein VP39"/>
    <property type="match status" value="1"/>
</dbReference>
<dbReference type="Proteomes" id="UP000606730">
    <property type="component" value="Unassembled WGS sequence"/>
</dbReference>
<dbReference type="GO" id="GO:0008757">
    <property type="term" value="F:S-adenosylmethionine-dependent methyltransferase activity"/>
    <property type="evidence" value="ECO:0007669"/>
    <property type="project" value="UniProtKB-ARBA"/>
</dbReference>
<dbReference type="RefSeq" id="WP_095594141.1">
    <property type="nucleotide sequence ID" value="NZ_BMKN01000002.1"/>
</dbReference>
<dbReference type="PANTHER" id="PTHR47739:SF1">
    <property type="entry name" value="TRNA1(VAL) (ADENINE(37)-N6)-METHYLTRANSFERASE"/>
    <property type="match status" value="1"/>
</dbReference>
<dbReference type="PANTHER" id="PTHR47739">
    <property type="entry name" value="TRNA1(VAL) (ADENINE(37)-N6)-METHYLTRANSFERASE"/>
    <property type="match status" value="1"/>
</dbReference>
<dbReference type="InterPro" id="IPR029063">
    <property type="entry name" value="SAM-dependent_MTases_sf"/>
</dbReference>
<evidence type="ECO:0000256" key="1">
    <source>
        <dbReference type="ARBA" id="ARBA00022603"/>
    </source>
</evidence>
<dbReference type="PROSITE" id="PS00092">
    <property type="entry name" value="N6_MTASE"/>
    <property type="match status" value="1"/>
</dbReference>
<keyword evidence="5" id="KW-1185">Reference proteome</keyword>
<comment type="caution">
    <text evidence="4">The sequence shown here is derived from an EMBL/GenBank/DDBJ whole genome shotgun (WGS) entry which is preliminary data.</text>
</comment>
<protein>
    <submittedName>
        <fullName evidence="4">Methyltransferase</fullName>
    </submittedName>
</protein>
<accession>A0A917ELQ1</accession>